<keyword evidence="1" id="KW-1133">Transmembrane helix</keyword>
<organism evidence="2 3">
    <name type="scientific">Achromobacter phage vB_AxyP_19-32_Axy21</name>
    <dbReference type="NCBI Taxonomy" id="2591045"/>
    <lineage>
        <taxon>Viruses</taxon>
        <taxon>Duplodnaviria</taxon>
        <taxon>Heunggongvirae</taxon>
        <taxon>Uroviricota</taxon>
        <taxon>Caudoviricetes</taxon>
        <taxon>Autographivirales</taxon>
        <taxon>Autoscriptoviridae</taxon>
        <taxon>Axyvirus</taxon>
        <taxon>Axyvirus 1932Axy21</taxon>
    </lineage>
</organism>
<sequence length="133" mass="14723">MSKIKGMAIQLAQTKSKLEKSTRSVGTLTTQNKVLTDAIETQRTTINHLSDRLRMARGIAQDLKAKMDTAQAATSQLLEENTLLRDQISVLQVGARKDSQRIRLYRTRWLRTMVVGFVLGAVVLALLTVLTGG</sequence>
<reference evidence="2 3" key="1">
    <citation type="submission" date="2019-05" db="EMBL/GenBank/DDBJ databases">
        <title>Complete genome sequence of sixteen phages from Abidjan, cote d'Ivoire, isolated on a single strain of Achromobacter xylosoxidans.</title>
        <authorList>
            <person name="Essoh C."/>
            <person name="Vernadet J.-P."/>
            <person name="Vergnaud G."/>
            <person name="Pourcel C."/>
        </authorList>
    </citation>
    <scope>NUCLEOTIDE SEQUENCE [LARGE SCALE GENOMIC DNA]</scope>
</reference>
<keyword evidence="1" id="KW-0472">Membrane</keyword>
<protein>
    <submittedName>
        <fullName evidence="2">Uncharacterized protein</fullName>
    </submittedName>
</protein>
<dbReference type="Proteomes" id="UP000319935">
    <property type="component" value="Segment"/>
</dbReference>
<evidence type="ECO:0000256" key="1">
    <source>
        <dbReference type="SAM" id="Phobius"/>
    </source>
</evidence>
<feature type="transmembrane region" description="Helical" evidence="1">
    <location>
        <begin position="109"/>
        <end position="130"/>
    </location>
</feature>
<evidence type="ECO:0000313" key="3">
    <source>
        <dbReference type="Proteomes" id="UP000319935"/>
    </source>
</evidence>
<evidence type="ECO:0000313" key="2">
    <source>
        <dbReference type="EMBL" id="QDH84569.1"/>
    </source>
</evidence>
<keyword evidence="1" id="KW-0812">Transmembrane</keyword>
<keyword evidence="3" id="KW-1185">Reference proteome</keyword>
<gene>
    <name evidence="2" type="ORF">Axy21_015</name>
</gene>
<dbReference type="EMBL" id="MK962638">
    <property type="protein sequence ID" value="QDH84569.1"/>
    <property type="molecule type" value="Genomic_DNA"/>
</dbReference>
<accession>A0A514CVP5</accession>
<name>A0A514CVP5_9CAUD</name>
<proteinExistence type="predicted"/>